<dbReference type="EMBL" id="ML170441">
    <property type="protein sequence ID" value="TDL13880.1"/>
    <property type="molecule type" value="Genomic_DNA"/>
</dbReference>
<dbReference type="AlphaFoldDB" id="A0A4Y7PHJ5"/>
<organism evidence="1 2">
    <name type="scientific">Rickenella mellea</name>
    <dbReference type="NCBI Taxonomy" id="50990"/>
    <lineage>
        <taxon>Eukaryota</taxon>
        <taxon>Fungi</taxon>
        <taxon>Dikarya</taxon>
        <taxon>Basidiomycota</taxon>
        <taxon>Agaricomycotina</taxon>
        <taxon>Agaricomycetes</taxon>
        <taxon>Hymenochaetales</taxon>
        <taxon>Rickenellaceae</taxon>
        <taxon>Rickenella</taxon>
    </lineage>
</organism>
<gene>
    <name evidence="1" type="ORF">BD410DRAFT_797449</name>
</gene>
<evidence type="ECO:0000313" key="1">
    <source>
        <dbReference type="EMBL" id="TDL13880.1"/>
    </source>
</evidence>
<evidence type="ECO:0000313" key="2">
    <source>
        <dbReference type="Proteomes" id="UP000294933"/>
    </source>
</evidence>
<protein>
    <submittedName>
        <fullName evidence="1">Uncharacterized protein</fullName>
    </submittedName>
</protein>
<reference evidence="1 2" key="1">
    <citation type="submission" date="2018-06" db="EMBL/GenBank/DDBJ databases">
        <title>A transcriptomic atlas of mushroom development highlights an independent origin of complex multicellularity.</title>
        <authorList>
            <consortium name="DOE Joint Genome Institute"/>
            <person name="Krizsan K."/>
            <person name="Almasi E."/>
            <person name="Merenyi Z."/>
            <person name="Sahu N."/>
            <person name="Viragh M."/>
            <person name="Koszo T."/>
            <person name="Mondo S."/>
            <person name="Kiss B."/>
            <person name="Balint B."/>
            <person name="Kues U."/>
            <person name="Barry K."/>
            <person name="Hegedus J.C."/>
            <person name="Henrissat B."/>
            <person name="Johnson J."/>
            <person name="Lipzen A."/>
            <person name="Ohm R."/>
            <person name="Nagy I."/>
            <person name="Pangilinan J."/>
            <person name="Yan J."/>
            <person name="Xiong Y."/>
            <person name="Grigoriev I.V."/>
            <person name="Hibbett D.S."/>
            <person name="Nagy L.G."/>
        </authorList>
    </citation>
    <scope>NUCLEOTIDE SEQUENCE [LARGE SCALE GENOMIC DNA]</scope>
    <source>
        <strain evidence="1 2">SZMC22713</strain>
    </source>
</reference>
<sequence length="90" mass="10379">MGFELSIDRDRHRLTLLSRSRTIRTTLACRLSCICGHSLPCICIYALEFLKRKKAEAQDRIPGFTCGRNISETLSNYQAACRHGHWYYPS</sequence>
<dbReference type="VEuPathDB" id="FungiDB:BD410DRAFT_797449"/>
<name>A0A4Y7PHJ5_9AGAM</name>
<dbReference type="Proteomes" id="UP000294933">
    <property type="component" value="Unassembled WGS sequence"/>
</dbReference>
<proteinExistence type="predicted"/>
<keyword evidence="2" id="KW-1185">Reference proteome</keyword>
<accession>A0A4Y7PHJ5</accession>